<evidence type="ECO:0000256" key="1">
    <source>
        <dbReference type="SAM" id="MobiDB-lite"/>
    </source>
</evidence>
<feature type="region of interest" description="Disordered" evidence="1">
    <location>
        <begin position="71"/>
        <end position="112"/>
    </location>
</feature>
<dbReference type="PROSITE" id="PS51259">
    <property type="entry name" value="MHD2"/>
    <property type="match status" value="1"/>
</dbReference>
<dbReference type="PANTHER" id="PTHR31280">
    <property type="entry name" value="PROTEIN UNC-13 HOMOLOG"/>
    <property type="match status" value="1"/>
</dbReference>
<evidence type="ECO:0000313" key="4">
    <source>
        <dbReference type="EMBL" id="KAK8984161.1"/>
    </source>
</evidence>
<dbReference type="EMBL" id="JBBPBN010000078">
    <property type="protein sequence ID" value="KAK8984161.1"/>
    <property type="molecule type" value="Genomic_DNA"/>
</dbReference>
<evidence type="ECO:0000259" key="3">
    <source>
        <dbReference type="PROSITE" id="PS51259"/>
    </source>
</evidence>
<protein>
    <submittedName>
        <fullName evidence="4">Uncharacterized protein</fullName>
    </submittedName>
</protein>
<keyword evidence="5" id="KW-1185">Reference proteome</keyword>
<proteinExistence type="predicted"/>
<dbReference type="InterPro" id="IPR014772">
    <property type="entry name" value="Munc13_dom-2"/>
</dbReference>
<feature type="region of interest" description="Disordered" evidence="1">
    <location>
        <begin position="1"/>
        <end position="27"/>
    </location>
</feature>
<accession>A0ABR2P6W0</accession>
<dbReference type="Pfam" id="PF25761">
    <property type="entry name" value="TPR_PATROL1"/>
    <property type="match status" value="1"/>
</dbReference>
<organism evidence="4 5">
    <name type="scientific">Hibiscus sabdariffa</name>
    <name type="common">roselle</name>
    <dbReference type="NCBI Taxonomy" id="183260"/>
    <lineage>
        <taxon>Eukaryota</taxon>
        <taxon>Viridiplantae</taxon>
        <taxon>Streptophyta</taxon>
        <taxon>Embryophyta</taxon>
        <taxon>Tracheophyta</taxon>
        <taxon>Spermatophyta</taxon>
        <taxon>Magnoliopsida</taxon>
        <taxon>eudicotyledons</taxon>
        <taxon>Gunneridae</taxon>
        <taxon>Pentapetalae</taxon>
        <taxon>rosids</taxon>
        <taxon>malvids</taxon>
        <taxon>Malvales</taxon>
        <taxon>Malvaceae</taxon>
        <taxon>Malvoideae</taxon>
        <taxon>Hibiscus</taxon>
    </lineage>
</organism>
<dbReference type="PANTHER" id="PTHR31280:SF1">
    <property type="entry name" value="OS03G0138600 PROTEIN"/>
    <property type="match status" value="1"/>
</dbReference>
<feature type="compositionally biased region" description="Low complexity" evidence="1">
    <location>
        <begin position="71"/>
        <end position="88"/>
    </location>
</feature>
<evidence type="ECO:0000259" key="2">
    <source>
        <dbReference type="PROSITE" id="PS51258"/>
    </source>
</evidence>
<dbReference type="InterPro" id="IPR014770">
    <property type="entry name" value="Munc13_1"/>
</dbReference>
<feature type="domain" description="MHD2" evidence="3">
    <location>
        <begin position="884"/>
        <end position="994"/>
    </location>
</feature>
<reference evidence="4 5" key="1">
    <citation type="journal article" date="2024" name="G3 (Bethesda)">
        <title>Genome assembly of Hibiscus sabdariffa L. provides insights into metabolisms of medicinal natural products.</title>
        <authorList>
            <person name="Kim T."/>
        </authorList>
    </citation>
    <scope>NUCLEOTIDE SEQUENCE [LARGE SCALE GENOMIC DNA]</scope>
    <source>
        <strain evidence="4">TK-2024</strain>
        <tissue evidence="4">Old leaves</tissue>
    </source>
</reference>
<dbReference type="Proteomes" id="UP001396334">
    <property type="component" value="Unassembled WGS sequence"/>
</dbReference>
<evidence type="ECO:0000313" key="5">
    <source>
        <dbReference type="Proteomes" id="UP001396334"/>
    </source>
</evidence>
<dbReference type="InterPro" id="IPR008528">
    <property type="entry name" value="unc-13_homologue"/>
</dbReference>
<dbReference type="PROSITE" id="PS51258">
    <property type="entry name" value="MHD1"/>
    <property type="match status" value="1"/>
</dbReference>
<gene>
    <name evidence="4" type="ORF">V6N11_029484</name>
</gene>
<comment type="caution">
    <text evidence="4">The sequence shown here is derived from an EMBL/GenBank/DDBJ whole genome shotgun (WGS) entry which is preliminary data.</text>
</comment>
<feature type="domain" description="MHD1" evidence="2">
    <location>
        <begin position="601"/>
        <end position="743"/>
    </location>
</feature>
<sequence>MDHGELPSGSGPLHGSTDTNDPILEEQGFNDDDIDIVIDLQWPFGHLDGLDCDDIRETAYEIFFTACRSTSGGRNGPGSTSTSTSNSSHDQHGNVDGGNESNGPGSSNNGRVNAVVMRPTSKVKAALGLKMLKKSPSRRMSLLSTGFPNGSAGGAKSLTSSFASQGHGGIQTGSGVGMRFMTAPVRWPRRPLTSAEIMRLQMKVTEQSDNRLRKTLMRTLVGQVGKRSETVILPLELLRYLKPSEFSDAHEYHLWQKRQLKILEAGLIKYPSIPLDGSNSFMIRLGDIIRSGISKAIDTGKKSDMMRTLCNCVVSLCWRSNNGSPTTSCHWADGYPLNVHIYTALLRSIFSIRDETSVLDEVDELLELMKKTWSTLGLNKPMHNVCFAWVLFEQYVVMNQMEPDLLRAAYIMLSEVENDARNPHNRDETYVKMLSSMLVAIQNWAEKKLLNYHEYFNQGTIDGIENLLPMALLSTKILVECLRKTEGEESKKGDITGVDSTRARFEHYIRSSLKKAFAKILEKENVKNDSMGGSRDSYEELLQLAKETEDLADRERELFSPILKKWHPTAAGVAAMTLHQCYGTVLKEHLAGTRMLNSEIVGVIERASELEKVLIRMVAEDFEECAKGGKVVIKEMVPYEVDTVTIRLLGQWIDERLNKGKKLVHNAKKLETWSPFSKSEPHAYSAVDLMNLTKETVNDFLQIPVGVTEDLVLDLAEGLEKTIQEYVTFATSCGSKENYLPTLPPLTRCNQDSMFSRLWKRASPCGVRIEEMQEAMTMQYQHPAPSTSHGTQGLYVRLNTLHYLMSHIHSLDKTLALAPRVVTRNRFSNRKQPQQSDSFSYFERTNKSIQAALDHISEIAAYRLIFLDTNLAFYESLYIGGVANSRIGPVVGILKENLTLLTTILTHEAHVLAIKEVMKASFEAFLRVLLAGVPSRNFNRSDYEMIAEDFQSLKRVFSTCREASISEEVQQEAEKVEGVISLMRQSTEHLIEDFRSVTGETSGIGRKLPMPPTTGSWNRSDPNTILRVLCHRNDRTANHFLKKSFQLAKRSL</sequence>
<name>A0ABR2P6W0_9ROSI</name>
<dbReference type="InterPro" id="IPR057984">
    <property type="entry name" value="PATROL1_C"/>
</dbReference>
<feature type="compositionally biased region" description="Low complexity" evidence="1">
    <location>
        <begin position="97"/>
        <end position="112"/>
    </location>
</feature>